<evidence type="ECO:0000313" key="1">
    <source>
        <dbReference type="EMBL" id="QDT11372.1"/>
    </source>
</evidence>
<evidence type="ECO:0000313" key="2">
    <source>
        <dbReference type="Proteomes" id="UP000319817"/>
    </source>
</evidence>
<accession>A0A517NW71</accession>
<organism evidence="1 2">
    <name type="scientific">Stieleria marina</name>
    <dbReference type="NCBI Taxonomy" id="1930275"/>
    <lineage>
        <taxon>Bacteria</taxon>
        <taxon>Pseudomonadati</taxon>
        <taxon>Planctomycetota</taxon>
        <taxon>Planctomycetia</taxon>
        <taxon>Pirellulales</taxon>
        <taxon>Pirellulaceae</taxon>
        <taxon>Stieleria</taxon>
    </lineage>
</organism>
<keyword evidence="2" id="KW-1185">Reference proteome</keyword>
<sequence length="330" mass="38258">MNRPSNRKVDQRKVDQQEYDSVRRYVDMWAMPGMHPSNVEFLQKLKTADTNHFTTHMDCVGTVSELDQESGDWEKTHLVGVRTDVWKPDDEELDCALGAMQDKRRREVKQSIKKHGRLTKKQTERLDEELAADEIMQLKCNEIETRRLVLKLFKTTGTRVRWVGTIEEVTAMEVQNSMGSARTLITMAVNLPRTSFVTYVQQNHRTFRIPAIYTSGFYDDEQMWNVMIKRQWFSIGADFDVEVNGETIGEIDGRLFSFGYDSYVEVDEHPLAENTQFVDLLTLFATSVGYHKAMRRSIKKRTEAACCGESHRNLLHDEELRLRHNGRAAA</sequence>
<reference evidence="1 2" key="1">
    <citation type="submission" date="2019-02" db="EMBL/GenBank/DDBJ databases">
        <title>Deep-cultivation of Planctomycetes and their phenomic and genomic characterization uncovers novel biology.</title>
        <authorList>
            <person name="Wiegand S."/>
            <person name="Jogler M."/>
            <person name="Boedeker C."/>
            <person name="Pinto D."/>
            <person name="Vollmers J."/>
            <person name="Rivas-Marin E."/>
            <person name="Kohn T."/>
            <person name="Peeters S.H."/>
            <person name="Heuer A."/>
            <person name="Rast P."/>
            <person name="Oberbeckmann S."/>
            <person name="Bunk B."/>
            <person name="Jeske O."/>
            <person name="Meyerdierks A."/>
            <person name="Storesund J.E."/>
            <person name="Kallscheuer N."/>
            <person name="Luecker S."/>
            <person name="Lage O.M."/>
            <person name="Pohl T."/>
            <person name="Merkel B.J."/>
            <person name="Hornburger P."/>
            <person name="Mueller R.-W."/>
            <person name="Bruemmer F."/>
            <person name="Labrenz M."/>
            <person name="Spormann A.M."/>
            <person name="Op den Camp H."/>
            <person name="Overmann J."/>
            <person name="Amann R."/>
            <person name="Jetten M.S.M."/>
            <person name="Mascher T."/>
            <person name="Medema M.H."/>
            <person name="Devos D.P."/>
            <person name="Kaster A.-K."/>
            <person name="Ovreas L."/>
            <person name="Rohde M."/>
            <person name="Galperin M.Y."/>
            <person name="Jogler C."/>
        </authorList>
    </citation>
    <scope>NUCLEOTIDE SEQUENCE [LARGE SCALE GENOMIC DNA]</scope>
    <source>
        <strain evidence="1 2">K23_9</strain>
    </source>
</reference>
<dbReference type="OrthoDB" id="243658at2"/>
<proteinExistence type="predicted"/>
<gene>
    <name evidence="1" type="ORF">K239x_33670</name>
</gene>
<dbReference type="AlphaFoldDB" id="A0A517NW71"/>
<protein>
    <submittedName>
        <fullName evidence="1">Uncharacterized protein</fullName>
    </submittedName>
</protein>
<dbReference type="EMBL" id="CP036526">
    <property type="protein sequence ID" value="QDT11372.1"/>
    <property type="molecule type" value="Genomic_DNA"/>
</dbReference>
<dbReference type="RefSeq" id="WP_145419215.1">
    <property type="nucleotide sequence ID" value="NZ_CP036526.1"/>
</dbReference>
<dbReference type="Proteomes" id="UP000319817">
    <property type="component" value="Chromosome"/>
</dbReference>
<name>A0A517NW71_9BACT</name>